<dbReference type="Proteomes" id="UP000196475">
    <property type="component" value="Unassembled WGS sequence"/>
</dbReference>
<dbReference type="SUPFAM" id="SSF56672">
    <property type="entry name" value="DNA/RNA polymerases"/>
    <property type="match status" value="1"/>
</dbReference>
<dbReference type="EMBL" id="LZRT01000087">
    <property type="protein sequence ID" value="OUM86668.1"/>
    <property type="molecule type" value="Genomic_DNA"/>
</dbReference>
<evidence type="ECO:0000313" key="5">
    <source>
        <dbReference type="EMBL" id="OUM86668.1"/>
    </source>
</evidence>
<dbReference type="GO" id="GO:0003677">
    <property type="term" value="F:DNA binding"/>
    <property type="evidence" value="ECO:0007669"/>
    <property type="project" value="InterPro"/>
</dbReference>
<gene>
    <name evidence="5" type="ORF">BAA01_11735</name>
</gene>
<organism evidence="5 6">
    <name type="scientific">Bacillus thermozeamaize</name>
    <dbReference type="NCBI Taxonomy" id="230954"/>
    <lineage>
        <taxon>Bacteria</taxon>
        <taxon>Bacillati</taxon>
        <taxon>Bacillota</taxon>
        <taxon>Bacilli</taxon>
        <taxon>Bacillales</taxon>
        <taxon>Bacillaceae</taxon>
        <taxon>Bacillus</taxon>
    </lineage>
</organism>
<dbReference type="InterPro" id="IPR001098">
    <property type="entry name" value="DNA-dir_DNA_pol_A_palm_dom"/>
</dbReference>
<reference evidence="6" key="1">
    <citation type="submission" date="2016-06" db="EMBL/GenBank/DDBJ databases">
        <authorList>
            <person name="Nascimento L."/>
            <person name="Pereira R.V."/>
            <person name="Martins L.F."/>
            <person name="Quaggio R.B."/>
            <person name="Silva A.M."/>
            <person name="Setubal J.C."/>
        </authorList>
    </citation>
    <scope>NUCLEOTIDE SEQUENCE [LARGE SCALE GENOMIC DNA]</scope>
</reference>
<dbReference type="GO" id="GO:0006261">
    <property type="term" value="P:DNA-templated DNA replication"/>
    <property type="evidence" value="ECO:0007669"/>
    <property type="project" value="InterPro"/>
</dbReference>
<dbReference type="GO" id="GO:0003887">
    <property type="term" value="F:DNA-directed DNA polymerase activity"/>
    <property type="evidence" value="ECO:0007669"/>
    <property type="project" value="UniProtKB-EC"/>
</dbReference>
<evidence type="ECO:0000259" key="4">
    <source>
        <dbReference type="SMART" id="SM00482"/>
    </source>
</evidence>
<proteinExistence type="predicted"/>
<dbReference type="Gene3D" id="1.10.150.20">
    <property type="entry name" value="5' to 3' exonuclease, C-terminal subdomain"/>
    <property type="match status" value="1"/>
</dbReference>
<comment type="caution">
    <text evidence="5">The sequence shown here is derived from an EMBL/GenBank/DDBJ whole genome shotgun (WGS) entry which is preliminary data.</text>
</comment>
<feature type="domain" description="DNA-directed DNA polymerase family A palm" evidence="4">
    <location>
        <begin position="375"/>
        <end position="622"/>
    </location>
</feature>
<dbReference type="EC" id="2.7.7.7" evidence="1"/>
<evidence type="ECO:0000313" key="6">
    <source>
        <dbReference type="Proteomes" id="UP000196475"/>
    </source>
</evidence>
<dbReference type="InterPro" id="IPR043502">
    <property type="entry name" value="DNA/RNA_pol_sf"/>
</dbReference>
<protein>
    <recommendedName>
        <fullName evidence="1">DNA-directed DNA polymerase</fullName>
        <ecNumber evidence="1">2.7.7.7</ecNumber>
    </recommendedName>
</protein>
<evidence type="ECO:0000256" key="1">
    <source>
        <dbReference type="ARBA" id="ARBA00012417"/>
    </source>
</evidence>
<dbReference type="InterPro" id="IPR002298">
    <property type="entry name" value="DNA_polymerase_A"/>
</dbReference>
<accession>A0A1Y3PNH2</accession>
<evidence type="ECO:0000256" key="2">
    <source>
        <dbReference type="ARBA" id="ARBA00022705"/>
    </source>
</evidence>
<sequence length="655" mass="73464">MSRLSVDIETYSSVDLSKSGLYKYVQAPDFQVLLFAYSLDGQLVQVVDLAQGEQIPPHIVQALFDPSVEKRAWNAAFEWYALGRHFGLPRDQLLAWLWQWKCSMVHSYYCGYPGSLAAAGEALGLPQDKKKMSVGGALIRTFCVPQTPTKSNGYRTRTLPHHEPEKWQLFKEYNANDVYAEMAIAEKLDAFPVPGQEWVLWLIDMWINERGVQCDRQLVESAIQMLDTETAALISEAVQLTGIENPKSVQQLTQWLEEETGEEVADLRKGTVAKMINRLEPGKARRVLEIRQELSKSSTKKYAAMRETVCDDGRIRGLFQFYGANRTGRWAGRLVQVQNLPRNSLPAIELARGYAVRGDAQALKLLYGSLSDTLSQLIRTALIARPGAKLHVADFSSIEARVLSWIAGEQWRLEVFRTHGKIYEATASQMFGIPLDTITKELRQKGKIAELALGYQGGVGALIAMGALDMGLSEDELPDIVERWRNANRAIVQFWRSIGTAALHVVQTGEAVGLRGLVIAREMDWKTGQDFMTIRLPSGRKLFYPRPHIVENDLGRPAVHYYGTEGGKWTVLSTYGGKLTENVVQAISRDCLANAMMKLHMAGFEIVMHVHDEIVAEVEGDRLEEMLAIMREPIPWAPGLPMDAAGFISDFYMKD</sequence>
<dbReference type="SMART" id="SM00482">
    <property type="entry name" value="POLAc"/>
    <property type="match status" value="1"/>
</dbReference>
<dbReference type="Pfam" id="PF00476">
    <property type="entry name" value="DNA_pol_A"/>
    <property type="match status" value="1"/>
</dbReference>
<comment type="catalytic activity">
    <reaction evidence="3">
        <text>DNA(n) + a 2'-deoxyribonucleoside 5'-triphosphate = DNA(n+1) + diphosphate</text>
        <dbReference type="Rhea" id="RHEA:22508"/>
        <dbReference type="Rhea" id="RHEA-COMP:17339"/>
        <dbReference type="Rhea" id="RHEA-COMP:17340"/>
        <dbReference type="ChEBI" id="CHEBI:33019"/>
        <dbReference type="ChEBI" id="CHEBI:61560"/>
        <dbReference type="ChEBI" id="CHEBI:173112"/>
        <dbReference type="EC" id="2.7.7.7"/>
    </reaction>
</comment>
<dbReference type="CDD" id="cd08642">
    <property type="entry name" value="DNA_pol_A_pol_I_A"/>
    <property type="match status" value="1"/>
</dbReference>
<dbReference type="AlphaFoldDB" id="A0A1Y3PNH2"/>
<dbReference type="PANTHER" id="PTHR10133">
    <property type="entry name" value="DNA POLYMERASE I"/>
    <property type="match status" value="1"/>
</dbReference>
<evidence type="ECO:0000256" key="3">
    <source>
        <dbReference type="ARBA" id="ARBA00049244"/>
    </source>
</evidence>
<dbReference type="PANTHER" id="PTHR10133:SF27">
    <property type="entry name" value="DNA POLYMERASE NU"/>
    <property type="match status" value="1"/>
</dbReference>
<name>A0A1Y3PNH2_9BACI</name>
<dbReference type="GO" id="GO:0006302">
    <property type="term" value="P:double-strand break repair"/>
    <property type="evidence" value="ECO:0007669"/>
    <property type="project" value="TreeGrafter"/>
</dbReference>
<keyword evidence="2" id="KW-0235">DNA replication</keyword>